<feature type="transmembrane region" description="Helical" evidence="6">
    <location>
        <begin position="77"/>
        <end position="99"/>
    </location>
</feature>
<protein>
    <recommendedName>
        <fullName evidence="7">Amino acid transporter transmembrane domain-containing protein</fullName>
    </recommendedName>
</protein>
<evidence type="ECO:0000256" key="4">
    <source>
        <dbReference type="ARBA" id="ARBA00023136"/>
    </source>
</evidence>
<keyword evidence="3 6" id="KW-1133">Transmembrane helix</keyword>
<dbReference type="EMBL" id="JBDODL010000174">
    <property type="protein sequence ID" value="MES1918995.1"/>
    <property type="molecule type" value="Genomic_DNA"/>
</dbReference>
<evidence type="ECO:0000313" key="8">
    <source>
        <dbReference type="EMBL" id="MES1918995.1"/>
    </source>
</evidence>
<feature type="transmembrane region" description="Helical" evidence="6">
    <location>
        <begin position="192"/>
        <end position="213"/>
    </location>
</feature>
<evidence type="ECO:0000256" key="2">
    <source>
        <dbReference type="ARBA" id="ARBA00022692"/>
    </source>
</evidence>
<evidence type="ECO:0000259" key="7">
    <source>
        <dbReference type="Pfam" id="PF01490"/>
    </source>
</evidence>
<comment type="caution">
    <text evidence="8">The sequence shown here is derived from an EMBL/GenBank/DDBJ whole genome shotgun (WGS) entry which is preliminary data.</text>
</comment>
<comment type="subcellular location">
    <subcellularLocation>
        <location evidence="1">Membrane</location>
        <topology evidence="1">Multi-pass membrane protein</topology>
    </subcellularLocation>
</comment>
<feature type="transmembrane region" description="Helical" evidence="6">
    <location>
        <begin position="166"/>
        <end position="185"/>
    </location>
</feature>
<evidence type="ECO:0000256" key="6">
    <source>
        <dbReference type="SAM" id="Phobius"/>
    </source>
</evidence>
<keyword evidence="2 6" id="KW-0812">Transmembrane</keyword>
<evidence type="ECO:0000313" key="9">
    <source>
        <dbReference type="Proteomes" id="UP001439008"/>
    </source>
</evidence>
<accession>A0ABV2AH29</accession>
<name>A0ABV2AH29_9EUKA</name>
<dbReference type="InterPro" id="IPR013057">
    <property type="entry name" value="AA_transpt_TM"/>
</dbReference>
<feature type="non-terminal residue" evidence="8">
    <location>
        <position position="1"/>
    </location>
</feature>
<feature type="compositionally biased region" description="Polar residues" evidence="5">
    <location>
        <begin position="25"/>
        <end position="36"/>
    </location>
</feature>
<sequence length="486" mass="55211">QIFMDTNARYKNGSSQADNSEEDSNPSLEENSKSDNLSNPTRMQYFLNILNCYANYVNSLIGAGIVALPITLKLGGIPFSVAASIFCCVLIYFTSDILVRTSEYLEKKKKGDPQSYAEVAILTIGPWSQYIITILIFLMMFFAMSIYLIILRRSTKSLIEDFTNKVFIYDKLVLLAIVVPVFLLCIPRDITILGYTSMLSSALVVTFLVIIIVKSPEYNKLMNDLTPNKMMQNELKLNIERMQWLCEKVTDGKSIYSDENDKRFRIHRATNIAIMYNTMRSAFDDCTNVDVNKLLPRLANIAVPPVVEHPTVPLIYPVPRTFVEVVGQAHAQSLFVLYSLIGAVPYKSTLFDKLGVLGIYFSAFIIQQAQYSIINAMLKRNLKNWRIVQTLGMPTVYILCMAVAFSGYYGQRDLIGETVFDKMRLRYFVNTGEVDYGFIKNSSCKCGSDCTVRHHNADFSDDAFLRKTKHSYNDNDSDIEKNKKEV</sequence>
<keyword evidence="9" id="KW-1185">Reference proteome</keyword>
<keyword evidence="4 6" id="KW-0472">Membrane</keyword>
<dbReference type="Proteomes" id="UP001439008">
    <property type="component" value="Unassembled WGS sequence"/>
</dbReference>
<feature type="transmembrane region" description="Helical" evidence="6">
    <location>
        <begin position="52"/>
        <end position="71"/>
    </location>
</feature>
<feature type="transmembrane region" description="Helical" evidence="6">
    <location>
        <begin position="357"/>
        <end position="378"/>
    </location>
</feature>
<dbReference type="PANTHER" id="PTHR22950:SF702">
    <property type="entry name" value="AMINO ACID TRANSPORTER PROTEIN"/>
    <property type="match status" value="1"/>
</dbReference>
<feature type="region of interest" description="Disordered" evidence="5">
    <location>
        <begin position="1"/>
        <end position="36"/>
    </location>
</feature>
<evidence type="ECO:0000256" key="1">
    <source>
        <dbReference type="ARBA" id="ARBA00004141"/>
    </source>
</evidence>
<evidence type="ECO:0000256" key="3">
    <source>
        <dbReference type="ARBA" id="ARBA00022989"/>
    </source>
</evidence>
<reference evidence="8 9" key="1">
    <citation type="journal article" date="2024" name="BMC Biol.">
        <title>Comparative genomics of Ascetosporea gives new insight into the evolutionary basis for animal parasitism in Rhizaria.</title>
        <authorList>
            <person name="Hiltunen Thoren M."/>
            <person name="Onut-Brannstrom I."/>
            <person name="Alfjorden A."/>
            <person name="Peckova H."/>
            <person name="Swords F."/>
            <person name="Hooper C."/>
            <person name="Holzer A.S."/>
            <person name="Bass D."/>
            <person name="Burki F."/>
        </authorList>
    </citation>
    <scope>NUCLEOTIDE SEQUENCE [LARGE SCALE GENOMIC DNA]</scope>
    <source>
        <strain evidence="8">20-A016</strain>
    </source>
</reference>
<dbReference type="Pfam" id="PF01490">
    <property type="entry name" value="Aa_trans"/>
    <property type="match status" value="1"/>
</dbReference>
<organism evidence="8 9">
    <name type="scientific">Bonamia ostreae</name>
    <dbReference type="NCBI Taxonomy" id="126728"/>
    <lineage>
        <taxon>Eukaryota</taxon>
        <taxon>Sar</taxon>
        <taxon>Rhizaria</taxon>
        <taxon>Endomyxa</taxon>
        <taxon>Ascetosporea</taxon>
        <taxon>Haplosporida</taxon>
        <taxon>Bonamia</taxon>
    </lineage>
</organism>
<dbReference type="PANTHER" id="PTHR22950">
    <property type="entry name" value="AMINO ACID TRANSPORTER"/>
    <property type="match status" value="1"/>
</dbReference>
<feature type="domain" description="Amino acid transporter transmembrane" evidence="7">
    <location>
        <begin position="52"/>
        <end position="231"/>
    </location>
</feature>
<feature type="transmembrane region" description="Helical" evidence="6">
    <location>
        <begin position="130"/>
        <end position="150"/>
    </location>
</feature>
<feature type="transmembrane region" description="Helical" evidence="6">
    <location>
        <begin position="390"/>
        <end position="409"/>
    </location>
</feature>
<evidence type="ECO:0000256" key="5">
    <source>
        <dbReference type="SAM" id="MobiDB-lite"/>
    </source>
</evidence>
<gene>
    <name evidence="8" type="ORF">MHBO_000876</name>
</gene>
<proteinExistence type="predicted"/>